<evidence type="ECO:0000259" key="4">
    <source>
        <dbReference type="PROSITE" id="PS50949"/>
    </source>
</evidence>
<dbReference type="SMART" id="SM00895">
    <property type="entry name" value="FCD"/>
    <property type="match status" value="1"/>
</dbReference>
<dbReference type="Proteomes" id="UP001651880">
    <property type="component" value="Unassembled WGS sequence"/>
</dbReference>
<dbReference type="InterPro" id="IPR011711">
    <property type="entry name" value="GntR_C"/>
</dbReference>
<feature type="domain" description="HTH gntR-type" evidence="4">
    <location>
        <begin position="4"/>
        <end position="71"/>
    </location>
</feature>
<dbReference type="Pfam" id="PF07729">
    <property type="entry name" value="FCD"/>
    <property type="match status" value="1"/>
</dbReference>
<dbReference type="InterPro" id="IPR000524">
    <property type="entry name" value="Tscrpt_reg_HTH_GntR"/>
</dbReference>
<dbReference type="InterPro" id="IPR008920">
    <property type="entry name" value="TF_FadR/GntR_C"/>
</dbReference>
<dbReference type="SUPFAM" id="SSF46785">
    <property type="entry name" value="Winged helix' DNA-binding domain"/>
    <property type="match status" value="1"/>
</dbReference>
<protein>
    <submittedName>
        <fullName evidence="5">GntR family transcriptional regulator</fullName>
    </submittedName>
</protein>
<name>A0ABT1ND83_9FIRM</name>
<dbReference type="InterPro" id="IPR036388">
    <property type="entry name" value="WH-like_DNA-bd_sf"/>
</dbReference>
<gene>
    <name evidence="5" type="ORF">LJD61_06565</name>
</gene>
<keyword evidence="1" id="KW-0805">Transcription regulation</keyword>
<keyword evidence="2" id="KW-0238">DNA-binding</keyword>
<dbReference type="InterPro" id="IPR036390">
    <property type="entry name" value="WH_DNA-bd_sf"/>
</dbReference>
<evidence type="ECO:0000313" key="5">
    <source>
        <dbReference type="EMBL" id="MCQ1529212.1"/>
    </source>
</evidence>
<dbReference type="PANTHER" id="PTHR43537">
    <property type="entry name" value="TRANSCRIPTIONAL REGULATOR, GNTR FAMILY"/>
    <property type="match status" value="1"/>
</dbReference>
<keyword evidence="6" id="KW-1185">Reference proteome</keyword>
<keyword evidence="3" id="KW-0804">Transcription</keyword>
<dbReference type="PROSITE" id="PS50949">
    <property type="entry name" value="HTH_GNTR"/>
    <property type="match status" value="1"/>
</dbReference>
<evidence type="ECO:0000256" key="3">
    <source>
        <dbReference type="ARBA" id="ARBA00023163"/>
    </source>
</evidence>
<comment type="caution">
    <text evidence="5">The sequence shown here is derived from an EMBL/GenBank/DDBJ whole genome shotgun (WGS) entry which is preliminary data.</text>
</comment>
<dbReference type="SUPFAM" id="SSF48008">
    <property type="entry name" value="GntR ligand-binding domain-like"/>
    <property type="match status" value="1"/>
</dbReference>
<reference evidence="5 6" key="1">
    <citation type="submission" date="2021-10" db="EMBL/GenBank/DDBJ databases">
        <title>Lutispora strain m25 sp. nov., a thermophilic, non-spore-forming bacterium isolated from a lab-scale methanogenic bioreactor digesting anaerobic sludge.</title>
        <authorList>
            <person name="El Houari A."/>
            <person name="Mcdonald J."/>
        </authorList>
    </citation>
    <scope>NUCLEOTIDE SEQUENCE [LARGE SCALE GENOMIC DNA]</scope>
    <source>
        <strain evidence="6">m25</strain>
    </source>
</reference>
<dbReference type="EMBL" id="JAJEKE010000004">
    <property type="protein sequence ID" value="MCQ1529212.1"/>
    <property type="molecule type" value="Genomic_DNA"/>
</dbReference>
<dbReference type="SMART" id="SM00345">
    <property type="entry name" value="HTH_GNTR"/>
    <property type="match status" value="1"/>
</dbReference>
<evidence type="ECO:0000256" key="2">
    <source>
        <dbReference type="ARBA" id="ARBA00023125"/>
    </source>
</evidence>
<dbReference type="PANTHER" id="PTHR43537:SF24">
    <property type="entry name" value="GLUCONATE OPERON TRANSCRIPTIONAL REPRESSOR"/>
    <property type="match status" value="1"/>
</dbReference>
<dbReference type="Gene3D" id="1.10.10.10">
    <property type="entry name" value="Winged helix-like DNA-binding domain superfamily/Winged helix DNA-binding domain"/>
    <property type="match status" value="1"/>
</dbReference>
<dbReference type="RefSeq" id="WP_255226732.1">
    <property type="nucleotide sequence ID" value="NZ_JAJEKE010000004.1"/>
</dbReference>
<dbReference type="CDD" id="cd07377">
    <property type="entry name" value="WHTH_GntR"/>
    <property type="match status" value="1"/>
</dbReference>
<accession>A0ABT1ND83</accession>
<evidence type="ECO:0000313" key="6">
    <source>
        <dbReference type="Proteomes" id="UP001651880"/>
    </source>
</evidence>
<dbReference type="Pfam" id="PF00392">
    <property type="entry name" value="GntR"/>
    <property type="match status" value="1"/>
</dbReference>
<sequence length="220" mass="25674">MSKRSTIDEVYNILKSRILTCEYKPGQLIFEKEIVDELGVSRTPVREALNILNGEGLLHIIPKKGIQITSLSVKKMKQIYEIRKILEPVSVSQAIRNIKPSHIEYLTNLDKTLRTGFDRSDVTDIFKYGMDIHLYIADLSGNEVLVSILKWLREESYRGYVYYLKQYMDRCTDDERKIVEEKTINNHSKIVEALKEGDEQRAIKHVVEDLNIFIQFISDY</sequence>
<evidence type="ECO:0000256" key="1">
    <source>
        <dbReference type="ARBA" id="ARBA00023015"/>
    </source>
</evidence>
<dbReference type="PRINTS" id="PR00035">
    <property type="entry name" value="HTHGNTR"/>
</dbReference>
<proteinExistence type="predicted"/>
<organism evidence="5 6">
    <name type="scientific">Lutispora saccharofermentans</name>
    <dbReference type="NCBI Taxonomy" id="3024236"/>
    <lineage>
        <taxon>Bacteria</taxon>
        <taxon>Bacillati</taxon>
        <taxon>Bacillota</taxon>
        <taxon>Clostridia</taxon>
        <taxon>Lutisporales</taxon>
        <taxon>Lutisporaceae</taxon>
        <taxon>Lutispora</taxon>
    </lineage>
</organism>
<dbReference type="Gene3D" id="1.20.120.530">
    <property type="entry name" value="GntR ligand-binding domain-like"/>
    <property type="match status" value="1"/>
</dbReference>